<gene>
    <name evidence="2" type="ORF">GCK32_021663</name>
</gene>
<name>A0AAN8FK38_TRICO</name>
<feature type="transmembrane region" description="Helical" evidence="1">
    <location>
        <begin position="34"/>
        <end position="62"/>
    </location>
</feature>
<keyword evidence="1" id="KW-0472">Membrane</keyword>
<accession>A0AAN8FK38</accession>
<keyword evidence="3" id="KW-1185">Reference proteome</keyword>
<keyword evidence="1" id="KW-0812">Transmembrane</keyword>
<dbReference type="AlphaFoldDB" id="A0AAN8FK38"/>
<feature type="transmembrane region" description="Helical" evidence="1">
    <location>
        <begin position="6"/>
        <end position="22"/>
    </location>
</feature>
<organism evidence="2 3">
    <name type="scientific">Trichostrongylus colubriformis</name>
    <name type="common">Black scour worm</name>
    <dbReference type="NCBI Taxonomy" id="6319"/>
    <lineage>
        <taxon>Eukaryota</taxon>
        <taxon>Metazoa</taxon>
        <taxon>Ecdysozoa</taxon>
        <taxon>Nematoda</taxon>
        <taxon>Chromadorea</taxon>
        <taxon>Rhabditida</taxon>
        <taxon>Rhabditina</taxon>
        <taxon>Rhabditomorpha</taxon>
        <taxon>Strongyloidea</taxon>
        <taxon>Trichostrongylidae</taxon>
        <taxon>Trichostrongylus</taxon>
    </lineage>
</organism>
<proteinExistence type="predicted"/>
<reference evidence="2 3" key="1">
    <citation type="submission" date="2019-10" db="EMBL/GenBank/DDBJ databases">
        <title>Assembly and Annotation for the nematode Trichostrongylus colubriformis.</title>
        <authorList>
            <person name="Martin J."/>
        </authorList>
    </citation>
    <scope>NUCLEOTIDE SEQUENCE [LARGE SCALE GENOMIC DNA]</scope>
    <source>
        <strain evidence="2">G859</strain>
        <tissue evidence="2">Whole worm</tissue>
    </source>
</reference>
<protein>
    <submittedName>
        <fullName evidence="2">Uncharacterized protein</fullName>
    </submittedName>
</protein>
<feature type="transmembrane region" description="Helical" evidence="1">
    <location>
        <begin position="68"/>
        <end position="93"/>
    </location>
</feature>
<keyword evidence="1" id="KW-1133">Transmembrane helix</keyword>
<dbReference type="Proteomes" id="UP001331761">
    <property type="component" value="Unassembled WGS sequence"/>
</dbReference>
<evidence type="ECO:0000256" key="1">
    <source>
        <dbReference type="SAM" id="Phobius"/>
    </source>
</evidence>
<comment type="caution">
    <text evidence="2">The sequence shown here is derived from an EMBL/GenBank/DDBJ whole genome shotgun (WGS) entry which is preliminary data.</text>
</comment>
<feature type="non-terminal residue" evidence="2">
    <location>
        <position position="1"/>
    </location>
</feature>
<evidence type="ECO:0000313" key="3">
    <source>
        <dbReference type="Proteomes" id="UP001331761"/>
    </source>
</evidence>
<sequence length="94" mass="10322">GFFVEIILYGAVCLSYLYAHGAEANLRISSCWVIVSYFSICLIGQSGNFAQTLANAVVYYIFTKDATAMGYLYLHISAALIAIVLSSAGYWWVC</sequence>
<evidence type="ECO:0000313" key="2">
    <source>
        <dbReference type="EMBL" id="KAK5980501.1"/>
    </source>
</evidence>
<dbReference type="EMBL" id="WIXE01007338">
    <property type="protein sequence ID" value="KAK5980501.1"/>
    <property type="molecule type" value="Genomic_DNA"/>
</dbReference>